<keyword evidence="4" id="KW-1185">Reference proteome</keyword>
<dbReference type="InterPro" id="IPR036390">
    <property type="entry name" value="WH_DNA-bd_sf"/>
</dbReference>
<evidence type="ECO:0000256" key="1">
    <source>
        <dbReference type="ARBA" id="ARBA00038283"/>
    </source>
</evidence>
<reference evidence="3 4" key="2">
    <citation type="journal article" date="2011" name="J. Bacteriol.">
        <title>Genomes of three methylotrophs from a single niche uncover genetic and metabolic divergence of Methylophilaceae.</title>
        <authorList>
            <person name="Lapidus A."/>
            <person name="Clum A."/>
            <person name="Labutti K."/>
            <person name="Kaluzhnaya M.G."/>
            <person name="Lim S."/>
            <person name="Beck D.A."/>
            <person name="Glavina Del Rio T."/>
            <person name="Nolan M."/>
            <person name="Mavromatis K."/>
            <person name="Huntemann M."/>
            <person name="Lucas S."/>
            <person name="Lidstrom M.E."/>
            <person name="Ivanova N."/>
            <person name="Chistoserdova L."/>
        </authorList>
    </citation>
    <scope>NUCLEOTIDE SEQUENCE [LARGE SCALE GENOMIC DNA]</scope>
    <source>
        <strain evidence="3 4">SIP3-4</strain>
        <plasmid evidence="3 4">pMsip01</plasmid>
    </source>
</reference>
<dbReference type="OrthoDB" id="1522717at2"/>
<accession>C6XEL6</accession>
<feature type="domain" description="Initiator Rep protein WH1" evidence="2">
    <location>
        <begin position="37"/>
        <end position="171"/>
    </location>
</feature>
<reference evidence="4" key="1">
    <citation type="submission" date="2009-07" db="EMBL/GenBank/DDBJ databases">
        <title>Complete sequence of plasmid 1 of Methylovorus sp. SIP3-4.</title>
        <authorList>
            <consortium name="US DOE Joint Genome Institute"/>
            <person name="Lucas S."/>
            <person name="Copeland A."/>
            <person name="Lapidus A."/>
            <person name="Glavina del Rio T."/>
            <person name="Tice H."/>
            <person name="Bruce D."/>
            <person name="Goodwin L."/>
            <person name="Pitluck S."/>
            <person name="Clum A."/>
            <person name="Larimer F."/>
            <person name="Land M."/>
            <person name="Hauser L."/>
            <person name="Kyrpides N."/>
            <person name="Mikhailova N."/>
            <person name="Kayluzhnaya M."/>
            <person name="Chistoserdova L."/>
        </authorList>
    </citation>
    <scope>NUCLEOTIDE SEQUENCE [LARGE SCALE GENOMIC DNA]</scope>
    <source>
        <strain evidence="4">SIP3-4</strain>
        <plasmid evidence="4">pMsip01</plasmid>
    </source>
</reference>
<protein>
    <submittedName>
        <fullName evidence="3">Initiator RepB protein</fullName>
    </submittedName>
</protein>
<dbReference type="AlphaFoldDB" id="C6XEL6"/>
<dbReference type="Gene3D" id="1.10.10.10">
    <property type="entry name" value="Winged helix-like DNA-binding domain superfamily/Winged helix DNA-binding domain"/>
    <property type="match status" value="1"/>
</dbReference>
<proteinExistence type="inferred from homology"/>
<dbReference type="EMBL" id="CP001675">
    <property type="protein sequence ID" value="ACT52073.1"/>
    <property type="molecule type" value="Genomic_DNA"/>
</dbReference>
<evidence type="ECO:0000313" key="3">
    <source>
        <dbReference type="EMBL" id="ACT52073.1"/>
    </source>
</evidence>
<organism evidence="3 4">
    <name type="scientific">Methylovorus glucosotrophus (strain SIP3-4)</name>
    <dbReference type="NCBI Taxonomy" id="582744"/>
    <lineage>
        <taxon>Bacteria</taxon>
        <taxon>Pseudomonadati</taxon>
        <taxon>Pseudomonadota</taxon>
        <taxon>Betaproteobacteria</taxon>
        <taxon>Nitrosomonadales</taxon>
        <taxon>Methylophilaceae</taxon>
        <taxon>Methylovorus</taxon>
    </lineage>
</organism>
<dbReference type="KEGG" id="mei:Msip34_2849"/>
<keyword evidence="3" id="KW-0614">Plasmid</keyword>
<dbReference type="GO" id="GO:0003887">
    <property type="term" value="F:DNA-directed DNA polymerase activity"/>
    <property type="evidence" value="ECO:0007669"/>
    <property type="project" value="InterPro"/>
</dbReference>
<dbReference type="Pfam" id="PF21205">
    <property type="entry name" value="Rep3_C"/>
    <property type="match status" value="1"/>
</dbReference>
<gene>
    <name evidence="3" type="ordered locus">Msip34_2849</name>
</gene>
<geneLocation type="plasmid" evidence="3 4">
    <name>pMsip01</name>
</geneLocation>
<dbReference type="Pfam" id="PF01051">
    <property type="entry name" value="Rep3_N"/>
    <property type="match status" value="1"/>
</dbReference>
<dbReference type="HOGENOM" id="CLU_051173_1_0_4"/>
<comment type="similarity">
    <text evidence="1">Belongs to the initiator RepB protein family.</text>
</comment>
<dbReference type="InterPro" id="IPR036388">
    <property type="entry name" value="WH-like_DNA-bd_sf"/>
</dbReference>
<dbReference type="InterPro" id="IPR000525">
    <property type="entry name" value="Initiator_Rep_WH1"/>
</dbReference>
<dbReference type="GO" id="GO:0006270">
    <property type="term" value="P:DNA replication initiation"/>
    <property type="evidence" value="ECO:0007669"/>
    <property type="project" value="InterPro"/>
</dbReference>
<evidence type="ECO:0000313" key="4">
    <source>
        <dbReference type="Proteomes" id="UP000002743"/>
    </source>
</evidence>
<dbReference type="SUPFAM" id="SSF46785">
    <property type="entry name" value="Winged helix' DNA-binding domain"/>
    <property type="match status" value="1"/>
</dbReference>
<name>C6XEL6_METGS</name>
<dbReference type="RefSeq" id="WP_012777671.1">
    <property type="nucleotide sequence ID" value="NC_012970.1"/>
</dbReference>
<dbReference type="Proteomes" id="UP000002743">
    <property type="component" value="Plasmid pMsip01"/>
</dbReference>
<sequence length="442" mass="50630">MSDKNIKKQPLPALSKPDFRLKKAVEAIAIRPTRGRITMLVRKSFNVLLHQAMEQGTDKEVYKIRLAELIANVSPDSNDYETFKTYLRKMNATQVEWHSTSDGGAENWGVSSLLAEAEVINSKKDGYVLEYSFAPKIKKRLLDPEVYTHIIFRFQSVLRSNASLALYEICSRYATNPSNLTMRHPWQWWRPVLTGTPDQEAEGEYGEYKYFKRDVLKPALNEVNKLTDLDVELIEHKIGRRVDEVQFRVTAKAQTNLDLGQGPLIDSSLLQRIVGLGFRPDAAREIYTEFEESLIRACLEKTEDRIKNVSLGPLTSAVAYFRTLLKDKNNIPQLTLPKSKLKEENPDEVKKKLRDAYTNHQRATAQEMFNEANEDEQRRWLDQFELQYLPNNAQVAKAYAKNGIEGKIAQMAFFTWLATSTWGGEPSESDLLTFAIESKRVG</sequence>
<evidence type="ECO:0000259" key="2">
    <source>
        <dbReference type="Pfam" id="PF01051"/>
    </source>
</evidence>